<evidence type="ECO:0000256" key="14">
    <source>
        <dbReference type="SAM" id="MobiDB-lite"/>
    </source>
</evidence>
<dbReference type="InterPro" id="IPR049730">
    <property type="entry name" value="SNF2/RAD54-like_C"/>
</dbReference>
<evidence type="ECO:0000256" key="3">
    <source>
        <dbReference type="ARBA" id="ARBA00022737"/>
    </source>
</evidence>
<dbReference type="SMART" id="SM00490">
    <property type="entry name" value="HELICc"/>
    <property type="match status" value="1"/>
</dbReference>
<dbReference type="UCSC" id="H06O01.2">
    <property type="organism name" value="c. elegans"/>
</dbReference>
<dbReference type="InterPro" id="IPR023779">
    <property type="entry name" value="Chromodomain_CS"/>
</dbReference>
<reference evidence="18 19" key="1">
    <citation type="journal article" date="1998" name="Science">
        <title>Genome sequence of the nematode C. elegans: a platform for investigating biology.</title>
        <authorList>
            <consortium name="The C. elegans sequencing consortium"/>
            <person name="Sulson J.E."/>
            <person name="Waterston R."/>
        </authorList>
    </citation>
    <scope>NUCLEOTIDE SEQUENCE [LARGE SCALE GENOMIC DNA]</scope>
    <source>
        <strain evidence="18 19">Bristol N2</strain>
    </source>
</reference>
<dbReference type="GeneID" id="172432"/>
<dbReference type="SMART" id="SM00487">
    <property type="entry name" value="DEXDc"/>
    <property type="match status" value="1"/>
</dbReference>
<feature type="region of interest" description="Disordered" evidence="14">
    <location>
        <begin position="1222"/>
        <end position="1269"/>
    </location>
</feature>
<keyword evidence="18" id="KW-0347">Helicase</keyword>
<dbReference type="CDD" id="cd18666">
    <property type="entry name" value="CD1_tandem_CHD1-2_like"/>
    <property type="match status" value="1"/>
</dbReference>
<feature type="domain" description="Chromo" evidence="15">
    <location>
        <begin position="310"/>
        <end position="374"/>
    </location>
</feature>
<dbReference type="InParanoid" id="O17909"/>
<protein>
    <recommendedName>
        <fullName evidence="12">Chromodomain-helicase-DNA-binding protein 1</fullName>
    </recommendedName>
    <alternativeName>
        <fullName evidence="13">ATP-dependent helicase CHD1</fullName>
    </alternativeName>
</protein>
<evidence type="ECO:0000313" key="18">
    <source>
        <dbReference type="EMBL" id="CAB07481.2"/>
    </source>
</evidence>
<dbReference type="GO" id="GO:0034728">
    <property type="term" value="P:nucleosome organization"/>
    <property type="evidence" value="ECO:0000318"/>
    <property type="project" value="GO_Central"/>
</dbReference>
<evidence type="ECO:0000256" key="8">
    <source>
        <dbReference type="ARBA" id="ARBA00023125"/>
    </source>
</evidence>
<dbReference type="FunFam" id="3.40.50.300:FF:000130">
    <property type="entry name" value="Chromodomain-helicase-DNA-binding protein 2 isoform 1"/>
    <property type="match status" value="1"/>
</dbReference>
<keyword evidence="5" id="KW-0378">Hydrolase</keyword>
<evidence type="ECO:0000256" key="9">
    <source>
        <dbReference type="ARBA" id="ARBA00023163"/>
    </source>
</evidence>
<keyword evidence="4" id="KW-0547">Nucleotide-binding</keyword>
<feature type="compositionally biased region" description="Basic residues" evidence="14">
    <location>
        <begin position="1437"/>
        <end position="1461"/>
    </location>
</feature>
<dbReference type="InterPro" id="IPR025260">
    <property type="entry name" value="CHD1-like_C"/>
</dbReference>
<dbReference type="Pfam" id="PF23588">
    <property type="entry name" value="HTH_CHD1_Hrp3"/>
    <property type="match status" value="1"/>
</dbReference>
<dbReference type="InterPro" id="IPR038718">
    <property type="entry name" value="SNF2-like_sf"/>
</dbReference>
<evidence type="ECO:0000256" key="12">
    <source>
        <dbReference type="ARBA" id="ARBA00074667"/>
    </source>
</evidence>
<dbReference type="PROSITE" id="PS00598">
    <property type="entry name" value="CHROMO_1"/>
    <property type="match status" value="1"/>
</dbReference>
<dbReference type="PANTHER" id="PTHR45623:SF14">
    <property type="entry name" value="CHROMODOMAIN-HELICASE-DNA-BINDING PROTEIN 1"/>
    <property type="match status" value="1"/>
</dbReference>
<dbReference type="CDD" id="cd18793">
    <property type="entry name" value="SF2_C_SNF"/>
    <property type="match status" value="1"/>
</dbReference>
<dbReference type="InterPro" id="IPR014001">
    <property type="entry name" value="Helicase_ATP-bd"/>
</dbReference>
<feature type="compositionally biased region" description="Basic and acidic residues" evidence="14">
    <location>
        <begin position="1397"/>
        <end position="1436"/>
    </location>
</feature>
<keyword evidence="3" id="KW-0677">Repeat</keyword>
<dbReference type="InterPro" id="IPR056302">
    <property type="entry name" value="CHD1-2/Hrp3_HTH"/>
</dbReference>
<dbReference type="GO" id="GO:0004386">
    <property type="term" value="F:helicase activity"/>
    <property type="evidence" value="ECO:0007669"/>
    <property type="project" value="UniProtKB-KW"/>
</dbReference>
<evidence type="ECO:0000259" key="17">
    <source>
        <dbReference type="PROSITE" id="PS51194"/>
    </source>
</evidence>
<dbReference type="SMR" id="O17909"/>
<dbReference type="InterPro" id="IPR000330">
    <property type="entry name" value="SNF2_N"/>
</dbReference>
<dbReference type="SUPFAM" id="SSF52540">
    <property type="entry name" value="P-loop containing nucleoside triphosphate hydrolases"/>
    <property type="match status" value="2"/>
</dbReference>
<dbReference type="PeptideAtlas" id="O17909"/>
<dbReference type="Gene3D" id="3.40.50.10810">
    <property type="entry name" value="Tandem AAA-ATPase domain"/>
    <property type="match status" value="1"/>
</dbReference>
<dbReference type="CTD" id="172432"/>
<dbReference type="Gene3D" id="3.40.50.300">
    <property type="entry name" value="P-loop containing nucleotide triphosphate hydrolases"/>
    <property type="match status" value="1"/>
</dbReference>
<comment type="similarity">
    <text evidence="2">Belongs to the SNF2/RAD54 helicase family.</text>
</comment>
<dbReference type="GO" id="GO:0000785">
    <property type="term" value="C:chromatin"/>
    <property type="evidence" value="ECO:0000318"/>
    <property type="project" value="GO_Central"/>
</dbReference>
<dbReference type="WormBase" id="H06O01.2">
    <property type="protein sequence ID" value="CE32454"/>
    <property type="gene ID" value="WBGene00010369"/>
    <property type="gene designation" value="chd-1"/>
</dbReference>
<accession>O17909</accession>
<dbReference type="SMART" id="SM01176">
    <property type="entry name" value="DUF4208"/>
    <property type="match status" value="1"/>
</dbReference>
<evidence type="ECO:0000256" key="10">
    <source>
        <dbReference type="ARBA" id="ARBA00023242"/>
    </source>
</evidence>
<keyword evidence="9" id="KW-0804">Transcription</keyword>
<organism evidence="18 19">
    <name type="scientific">Caenorhabditis elegans</name>
    <dbReference type="NCBI Taxonomy" id="6239"/>
    <lineage>
        <taxon>Eukaryota</taxon>
        <taxon>Metazoa</taxon>
        <taxon>Ecdysozoa</taxon>
        <taxon>Nematoda</taxon>
        <taxon>Chromadorea</taxon>
        <taxon>Rhabditida</taxon>
        <taxon>Rhabditina</taxon>
        <taxon>Rhabditomorpha</taxon>
        <taxon>Rhabditoidea</taxon>
        <taxon>Rhabditidae</taxon>
        <taxon>Peloderinae</taxon>
        <taxon>Caenorhabditis</taxon>
    </lineage>
</organism>
<dbReference type="OMA" id="MLHAWCK"/>
<feature type="compositionally biased region" description="Basic and acidic residues" evidence="14">
    <location>
        <begin position="1253"/>
        <end position="1266"/>
    </location>
</feature>
<evidence type="ECO:0000313" key="20">
    <source>
        <dbReference type="WormBase" id="H06O01.2"/>
    </source>
</evidence>
<dbReference type="Gene3D" id="1.10.10.60">
    <property type="entry name" value="Homeodomain-like"/>
    <property type="match status" value="1"/>
</dbReference>
<dbReference type="InterPro" id="IPR002464">
    <property type="entry name" value="DNA/RNA_helicase_DEAH_CS"/>
</dbReference>
<feature type="region of interest" description="Disordered" evidence="14">
    <location>
        <begin position="983"/>
        <end position="1019"/>
    </location>
</feature>
<dbReference type="InterPro" id="IPR000953">
    <property type="entry name" value="Chromo/chromo_shadow_dom"/>
</dbReference>
<feature type="region of interest" description="Disordered" evidence="14">
    <location>
        <begin position="1383"/>
        <end position="1461"/>
    </location>
</feature>
<feature type="compositionally biased region" description="Acidic residues" evidence="14">
    <location>
        <begin position="999"/>
        <end position="1012"/>
    </location>
</feature>
<sequence>MWNQSESSSGSDAEPDEKTDEPVREEENPEGNSTSEDNDEKEKAADSPESSSDQSDDSDDASENSSSSEPDEPAPKKKNNNNRGMDAETRKLLENENYFRRSKRSKRQDDSPSDNSEESQSSEDDWDDRRKPRRTVTKKVVKQTKKAVSVVKRKSVKGNVNYAEKNSDDDIDDDDVLEWDEEPAVPAEGPAILTETVERVIKWRHGVPGATGSATTCYNIADKGDPNDQIPGDKTEQQFFVKWTGWSHLHNTWESENSLALMNAKGLKKVQNYVKKQKEVEMWKRSADKEYIEFFECEQQMAEELCEEYKKVERVVAHQTSRDRAADGSMATEYLIKWSGLPYSDCTWEDEKMVAPEQIKAYYHRIENLKSPNKNSNVLRKRPKFEKFESMPDFLKTDGESTHKLRDYQLEGLNWMVYAWCKGNSSILADEMGLGKTIQSISLLASLFHRYDLAGPYLVVVPLSTMAAWQKEFAQWAPEMNLVVYMGDVVSRDMIRQYEWFVGGTKKMKINAILTTYEILLKDKAFLSSIDWAALLVDEAHRLKNDESLLYKSLTQFRFNHKLLITGTPLQNSLKELWALLHFIMPEKFDCWEEFETAHNESNHKGISALHKKLEPFLLRRVKKDVEKSLPPKTEQILRVDMTAHQKQFYKWILTKNYRELSKGVKGSINGFVNLVMELKKCCNHASLTRQYDHIYDDAQGRLQQLLKSSGKLILLDKLLCRLKDKGHRVLIFSQMVMMLDILQEYLQLRRFPSQRLDGSMRADLRKQALDHYNAPGSTDFAFLLSTRAGGLGINLATADTVIIFDSDWNPQNDLQAMSRAHRIGQTKTVNIYRLVTKGSVEEEIVERAKRKLVLDHLVIQRMDTTGKTVLSKNATASGSVPFDKQELSAILKFGAVELFKEKEGEEQEPEVDIDRILMGAETREAEEEVMKENELLSSFKYANFAIDEEKDIAAATDEWAAIIPEEDRNRILEEERMKELAEMNLAPRQRKQPIPQVVEDDDGDDDEEEDDTGKKKKKKAVGNFTIPEIKRFIKSFRKFSMPLNRLEEIAQDAELEEHSTDEMKKLVESLSEACKKAADEFDSNEKNGDAGAAESEKKDIERKFKFHTCDVNLKQIERSHAELKPLHEILKSEETKTSFKPPANAKLQKGWDVDWSRPDDSALLLGVWKYGYGSWEAIKMDPTLGLADKIFIKDKTKKPQGKNLQVRVDYLLKLMSKDKVKTTEKKERKRKADDVPVGPEKKKRHTNNVPQEGEKKKKEKKEEKNSSSLKDQLALLSIDKSLYGGALEDSSAKPFLECVKLCMPVHKYMKKLKEAQEAKNQADEAKYLTRLGDSFLENLETLIKKKPKTNIRKWYNYLWIFLCKFTLREPGEMADRYRSITSDKHKNHHHHHHHKSKEEKPKEAKDHKERDREKDRERNRGERRMDHGEGTSKDHHREHHKDHHKDHHHREQHKEKNRRH</sequence>
<dbReference type="CDD" id="cd17993">
    <property type="entry name" value="DEXHc_CHD1_2"/>
    <property type="match status" value="1"/>
</dbReference>
<dbReference type="SMART" id="SM00298">
    <property type="entry name" value="CHROMO"/>
    <property type="match status" value="2"/>
</dbReference>
<evidence type="ECO:0000259" key="16">
    <source>
        <dbReference type="PROSITE" id="PS51192"/>
    </source>
</evidence>
<keyword evidence="10" id="KW-0539">Nucleus</keyword>
<feature type="compositionally biased region" description="Basic and acidic residues" evidence="14">
    <location>
        <begin position="85"/>
        <end position="99"/>
    </location>
</feature>
<dbReference type="CDD" id="cd18659">
    <property type="entry name" value="CD2_tandem"/>
    <property type="match status" value="1"/>
</dbReference>
<dbReference type="Bgee" id="WBGene00010369">
    <property type="expression patterns" value="Expressed in germ line (C elegans) and 4 other cell types or tissues"/>
</dbReference>
<feature type="compositionally biased region" description="Polar residues" evidence="14">
    <location>
        <begin position="1"/>
        <end position="11"/>
    </location>
</feature>
<dbReference type="FunCoup" id="O17909">
    <property type="interactions" value="2823"/>
</dbReference>
<dbReference type="RefSeq" id="NP_491994.2">
    <property type="nucleotide sequence ID" value="NM_059593.6"/>
</dbReference>
<dbReference type="FunFam" id="2.40.50.40:FF:000014">
    <property type="entry name" value="Chromodomain-helicase-DNA-binding protein 2 isoform 1"/>
    <property type="match status" value="1"/>
</dbReference>
<dbReference type="AGR" id="WB:WBGene00010369"/>
<dbReference type="GO" id="GO:0005524">
    <property type="term" value="F:ATP binding"/>
    <property type="evidence" value="ECO:0007669"/>
    <property type="project" value="UniProtKB-KW"/>
</dbReference>
<dbReference type="Pfam" id="PF00271">
    <property type="entry name" value="Helicase_C"/>
    <property type="match status" value="1"/>
</dbReference>
<dbReference type="Pfam" id="PF00385">
    <property type="entry name" value="Chromo"/>
    <property type="match status" value="2"/>
</dbReference>
<dbReference type="PROSITE" id="PS51192">
    <property type="entry name" value="HELICASE_ATP_BIND_1"/>
    <property type="match status" value="1"/>
</dbReference>
<dbReference type="eggNOG" id="KOG0384">
    <property type="taxonomic scope" value="Eukaryota"/>
</dbReference>
<keyword evidence="19" id="KW-1185">Reference proteome</keyword>
<dbReference type="Proteomes" id="UP000001940">
    <property type="component" value="Chromosome I"/>
</dbReference>
<dbReference type="GO" id="GO:0140658">
    <property type="term" value="F:ATP-dependent chromatin remodeler activity"/>
    <property type="evidence" value="ECO:0000318"/>
    <property type="project" value="GO_Central"/>
</dbReference>
<dbReference type="STRING" id="6239.H06O01.2.1"/>
<evidence type="ECO:0000256" key="2">
    <source>
        <dbReference type="ARBA" id="ARBA00007025"/>
    </source>
</evidence>
<dbReference type="InterPro" id="IPR016197">
    <property type="entry name" value="Chromo-like_dom_sf"/>
</dbReference>
<dbReference type="AlphaFoldDB" id="O17909"/>
<keyword evidence="7" id="KW-0805">Transcription regulation</keyword>
<dbReference type="InterPro" id="IPR027417">
    <property type="entry name" value="P-loop_NTPase"/>
</dbReference>
<evidence type="ECO:0007829" key="21">
    <source>
        <dbReference type="PeptideAtlas" id="O17909"/>
    </source>
</evidence>
<dbReference type="PROSITE" id="PS50013">
    <property type="entry name" value="CHROMO_2"/>
    <property type="match status" value="2"/>
</dbReference>
<gene>
    <name evidence="18 20" type="primary">chd-1</name>
    <name evidence="18" type="ORF">CELE_H06O01.2</name>
    <name evidence="20" type="ORF">H06O01.2</name>
</gene>
<comment type="subcellular location">
    <subcellularLocation>
        <location evidence="1">Nucleus</location>
    </subcellularLocation>
</comment>
<evidence type="ECO:0000313" key="19">
    <source>
        <dbReference type="Proteomes" id="UP000001940"/>
    </source>
</evidence>
<dbReference type="Pfam" id="PF13907">
    <property type="entry name" value="CHD1-like_C"/>
    <property type="match status" value="1"/>
</dbReference>
<evidence type="ECO:0000256" key="4">
    <source>
        <dbReference type="ARBA" id="ARBA00022741"/>
    </source>
</evidence>
<dbReference type="FunFam" id="3.40.50.10810:FF:000007">
    <property type="entry name" value="Chromodomain-helicase-DNA-binding protein 2 isoform 1"/>
    <property type="match status" value="1"/>
</dbReference>
<dbReference type="PANTHER" id="PTHR45623">
    <property type="entry name" value="CHROMODOMAIN-HELICASE-DNA-BINDING PROTEIN 3-RELATED-RELATED"/>
    <property type="match status" value="1"/>
</dbReference>
<keyword evidence="8" id="KW-0238">DNA-binding</keyword>
<evidence type="ECO:0000259" key="15">
    <source>
        <dbReference type="PROSITE" id="PS50013"/>
    </source>
</evidence>
<evidence type="ECO:0000256" key="7">
    <source>
        <dbReference type="ARBA" id="ARBA00023015"/>
    </source>
</evidence>
<keyword evidence="21" id="KW-1267">Proteomics identification</keyword>
<comment type="catalytic activity">
    <reaction evidence="11">
        <text>ATP + H2O = ADP + phosphate + H(+)</text>
        <dbReference type="Rhea" id="RHEA:13065"/>
        <dbReference type="ChEBI" id="CHEBI:15377"/>
        <dbReference type="ChEBI" id="CHEBI:15378"/>
        <dbReference type="ChEBI" id="CHEBI:30616"/>
        <dbReference type="ChEBI" id="CHEBI:43474"/>
        <dbReference type="ChEBI" id="CHEBI:456216"/>
    </reaction>
</comment>
<dbReference type="SUPFAM" id="SSF54160">
    <property type="entry name" value="Chromo domain-like"/>
    <property type="match status" value="2"/>
</dbReference>
<dbReference type="OrthoDB" id="5857104at2759"/>
<dbReference type="PaxDb" id="6239-H06O01.2"/>
<dbReference type="GO" id="GO:0005634">
    <property type="term" value="C:nucleus"/>
    <property type="evidence" value="ECO:0000318"/>
    <property type="project" value="GO_Central"/>
</dbReference>
<feature type="domain" description="Chromo" evidence="15">
    <location>
        <begin position="195"/>
        <end position="285"/>
    </location>
</feature>
<dbReference type="Pfam" id="PF18375">
    <property type="entry name" value="CDH1_2_SANT_HL1"/>
    <property type="match status" value="1"/>
</dbReference>
<dbReference type="GO" id="GO:0042393">
    <property type="term" value="F:histone binding"/>
    <property type="evidence" value="ECO:0000318"/>
    <property type="project" value="GO_Central"/>
</dbReference>
<feature type="compositionally biased region" description="Basic residues" evidence="14">
    <location>
        <begin position="131"/>
        <end position="147"/>
    </location>
</feature>
<evidence type="ECO:0000256" key="13">
    <source>
        <dbReference type="ARBA" id="ARBA00076717"/>
    </source>
</evidence>
<proteinExistence type="evidence at protein level"/>
<evidence type="ECO:0000256" key="11">
    <source>
        <dbReference type="ARBA" id="ARBA00049360"/>
    </source>
</evidence>
<feature type="compositionally biased region" description="Acidic residues" evidence="14">
    <location>
        <begin position="111"/>
        <end position="126"/>
    </location>
</feature>
<name>O17909_CAEEL</name>
<feature type="domain" description="Helicase C-terminal" evidence="17">
    <location>
        <begin position="715"/>
        <end position="866"/>
    </location>
</feature>
<feature type="region of interest" description="Disordered" evidence="14">
    <location>
        <begin position="1"/>
        <end position="147"/>
    </location>
</feature>
<dbReference type="PIR" id="T23056">
    <property type="entry name" value="T23056"/>
</dbReference>
<evidence type="ECO:0000256" key="6">
    <source>
        <dbReference type="ARBA" id="ARBA00022840"/>
    </source>
</evidence>
<feature type="compositionally biased region" description="Basic residues" evidence="14">
    <location>
        <begin position="1386"/>
        <end position="1396"/>
    </location>
</feature>
<dbReference type="EMBL" id="BX284601">
    <property type="protein sequence ID" value="CAB07481.2"/>
    <property type="molecule type" value="Genomic_DNA"/>
</dbReference>
<dbReference type="PROSITE" id="PS00690">
    <property type="entry name" value="DEAH_ATP_HELICASE"/>
    <property type="match status" value="1"/>
</dbReference>
<feature type="compositionally biased region" description="Basic and acidic residues" evidence="14">
    <location>
        <begin position="1222"/>
        <end position="1235"/>
    </location>
</feature>
<dbReference type="HOGENOM" id="CLU_000315_8_2_1"/>
<dbReference type="InterPro" id="IPR040793">
    <property type="entry name" value="CDH1_2_SANT_HL1"/>
</dbReference>
<evidence type="ECO:0000256" key="1">
    <source>
        <dbReference type="ARBA" id="ARBA00004123"/>
    </source>
</evidence>
<dbReference type="GO" id="GO:0016887">
    <property type="term" value="F:ATP hydrolysis activity"/>
    <property type="evidence" value="ECO:0000318"/>
    <property type="project" value="GO_Central"/>
</dbReference>
<dbReference type="Pfam" id="PF00176">
    <property type="entry name" value="SNF2-rel_dom"/>
    <property type="match status" value="1"/>
</dbReference>
<dbReference type="GO" id="GO:0003682">
    <property type="term" value="F:chromatin binding"/>
    <property type="evidence" value="ECO:0000318"/>
    <property type="project" value="GO_Central"/>
</dbReference>
<dbReference type="GO" id="GO:0003677">
    <property type="term" value="F:DNA binding"/>
    <property type="evidence" value="ECO:0000318"/>
    <property type="project" value="GO_Central"/>
</dbReference>
<dbReference type="KEGG" id="cel:CELE_H06O01.2"/>
<dbReference type="PROSITE" id="PS51194">
    <property type="entry name" value="HELICASE_CTER"/>
    <property type="match status" value="1"/>
</dbReference>
<dbReference type="PhylomeDB" id="O17909"/>
<evidence type="ECO:0000256" key="5">
    <source>
        <dbReference type="ARBA" id="ARBA00022801"/>
    </source>
</evidence>
<feature type="domain" description="Helicase ATP-binding" evidence="16">
    <location>
        <begin position="417"/>
        <end position="587"/>
    </location>
</feature>
<dbReference type="InterPro" id="IPR001650">
    <property type="entry name" value="Helicase_C-like"/>
</dbReference>
<dbReference type="Gene3D" id="2.40.50.40">
    <property type="match status" value="2"/>
</dbReference>
<keyword evidence="6" id="KW-0067">ATP-binding</keyword>
<dbReference type="InterPro" id="IPR023780">
    <property type="entry name" value="Chromo_domain"/>
</dbReference>